<feature type="domain" description="Electron transfer flavoprotein alpha/beta-subunit N-terminal" evidence="1">
    <location>
        <begin position="22"/>
        <end position="216"/>
    </location>
</feature>
<dbReference type="InterPro" id="IPR014729">
    <property type="entry name" value="Rossmann-like_a/b/a_fold"/>
</dbReference>
<proteinExistence type="predicted"/>
<dbReference type="InterPro" id="IPR033948">
    <property type="entry name" value="ETF_beta_N"/>
</dbReference>
<dbReference type="SUPFAM" id="SSF52402">
    <property type="entry name" value="Adenine nucleotide alpha hydrolases-like"/>
    <property type="match status" value="1"/>
</dbReference>
<dbReference type="PANTHER" id="PTHR21294:SF20">
    <property type="entry name" value="ELECTRON TRANSFER FLAVOPROTEIN, SUBUNIT BETA (ETFB)"/>
    <property type="match status" value="1"/>
</dbReference>
<evidence type="ECO:0000259" key="1">
    <source>
        <dbReference type="SMART" id="SM00893"/>
    </source>
</evidence>
<evidence type="ECO:0000313" key="3">
    <source>
        <dbReference type="Proteomes" id="UP000278149"/>
    </source>
</evidence>
<sequence>MDIAVLVKQSLDVQQLAIDSRTGKIYLDEAPTKAGDIELNAAEEAVRIKEKIGGKAVAIMLSCFGSSGRRLKEAREALTRLLAMGIDEALLLLSNQYMDTYSAAKLLSEEIRGKYQLVLAGEGSEDNFSGVLPARVAAELGWPYLSYATSIEVNGDEIKVTRSLEDYDEVVSLKLPAVISVTQEINQPRIPTVLHIMKASKKPIVQKEVQATVEPKVKVKEIKALRVERKRIIIEGELEEAIEKLIDALRSEGLLEVRG</sequence>
<dbReference type="Proteomes" id="UP000278149">
    <property type="component" value="Unassembled WGS sequence"/>
</dbReference>
<name>A0A3R9QRV8_9CREN</name>
<reference evidence="2 3" key="1">
    <citation type="submission" date="2018-10" db="EMBL/GenBank/DDBJ databases">
        <title>Co-occurring genomic capacity for anaerobic methane metabolism and dissimilatory sulfite reduction discovered in the Korarchaeota.</title>
        <authorList>
            <person name="Mckay L.J."/>
            <person name="Dlakic M."/>
            <person name="Fields M.W."/>
            <person name="Delmont T.O."/>
            <person name="Eren A.M."/>
            <person name="Jay Z.J."/>
            <person name="Klingelsmith K.B."/>
            <person name="Rusch D.B."/>
            <person name="Inskeep W.P."/>
        </authorList>
    </citation>
    <scope>NUCLEOTIDE SEQUENCE [LARGE SCALE GENOMIC DNA]</scope>
    <source>
        <strain evidence="2 3">WS</strain>
    </source>
</reference>
<dbReference type="Pfam" id="PF01012">
    <property type="entry name" value="ETF"/>
    <property type="match status" value="1"/>
</dbReference>
<dbReference type="PIRSF" id="PIRSF000090">
    <property type="entry name" value="Beta-ETF"/>
    <property type="match status" value="1"/>
</dbReference>
<dbReference type="FunFam" id="3.40.50.620:FF:000072">
    <property type="entry name" value="Protein FixA homolog"/>
    <property type="match status" value="1"/>
</dbReference>
<dbReference type="InterPro" id="IPR012255">
    <property type="entry name" value="ETF_b"/>
</dbReference>
<dbReference type="GO" id="GO:0009055">
    <property type="term" value="F:electron transfer activity"/>
    <property type="evidence" value="ECO:0007669"/>
    <property type="project" value="InterPro"/>
</dbReference>
<dbReference type="PANTHER" id="PTHR21294">
    <property type="entry name" value="ELECTRON TRANSFER FLAVOPROTEIN BETA-SUBUNIT"/>
    <property type="match status" value="1"/>
</dbReference>
<protein>
    <submittedName>
        <fullName evidence="2">Electron transfer flavoprotein subunit beta/FixA family protein</fullName>
    </submittedName>
</protein>
<gene>
    <name evidence="2" type="ORF">D9Q81_00670</name>
</gene>
<dbReference type="CDD" id="cd01714">
    <property type="entry name" value="ETF_beta"/>
    <property type="match status" value="1"/>
</dbReference>
<dbReference type="Gene3D" id="3.40.50.620">
    <property type="entry name" value="HUPs"/>
    <property type="match status" value="1"/>
</dbReference>
<evidence type="ECO:0000313" key="2">
    <source>
        <dbReference type="EMBL" id="RSN70555.1"/>
    </source>
</evidence>
<accession>A0A3R9QRV8</accession>
<dbReference type="EMBL" id="RCOR01000006">
    <property type="protein sequence ID" value="RSN70555.1"/>
    <property type="molecule type" value="Genomic_DNA"/>
</dbReference>
<dbReference type="SMART" id="SM00893">
    <property type="entry name" value="ETF"/>
    <property type="match status" value="1"/>
</dbReference>
<organism evidence="2 3">
    <name type="scientific">Candidatus Korarchaeum cryptofilum</name>
    <dbReference type="NCBI Taxonomy" id="498846"/>
    <lineage>
        <taxon>Archaea</taxon>
        <taxon>Thermoproteota</taxon>
        <taxon>Candidatus Korarchaeia</taxon>
        <taxon>Candidatus Korarchaeales</taxon>
        <taxon>Candidatus Korarchaeaceae</taxon>
        <taxon>Candidatus Korarchaeum</taxon>
    </lineage>
</organism>
<comment type="caution">
    <text evidence="2">The sequence shown here is derived from an EMBL/GenBank/DDBJ whole genome shotgun (WGS) entry which is preliminary data.</text>
</comment>
<dbReference type="InterPro" id="IPR014730">
    <property type="entry name" value="ETF_a/b_N"/>
</dbReference>
<dbReference type="AlphaFoldDB" id="A0A3R9QRV8"/>
<dbReference type="RefSeq" id="WP_125740474.1">
    <property type="nucleotide sequence ID" value="NZ_RCOR01000006.1"/>
</dbReference>